<name>A0ABT5JJF6_RHOTP</name>
<dbReference type="RefSeq" id="WP_272780337.1">
    <property type="nucleotide sequence ID" value="NZ_JAQQLI010000076.1"/>
</dbReference>
<gene>
    <name evidence="2" type="ORF">PQJ73_27855</name>
</gene>
<proteinExistence type="predicted"/>
<protein>
    <submittedName>
        <fullName evidence="2">Uncharacterized protein</fullName>
    </submittedName>
</protein>
<organism evidence="2 3">
    <name type="scientific">Rhodoplanes tepidamans</name>
    <name type="common">Rhodoplanes cryptolactis</name>
    <dbReference type="NCBI Taxonomy" id="200616"/>
    <lineage>
        <taxon>Bacteria</taxon>
        <taxon>Pseudomonadati</taxon>
        <taxon>Pseudomonadota</taxon>
        <taxon>Alphaproteobacteria</taxon>
        <taxon>Hyphomicrobiales</taxon>
        <taxon>Nitrobacteraceae</taxon>
        <taxon>Rhodoplanes</taxon>
    </lineage>
</organism>
<evidence type="ECO:0000313" key="2">
    <source>
        <dbReference type="EMBL" id="MDC7789513.1"/>
    </source>
</evidence>
<accession>A0ABT5JJF6</accession>
<evidence type="ECO:0000313" key="3">
    <source>
        <dbReference type="Proteomes" id="UP001165652"/>
    </source>
</evidence>
<reference evidence="2" key="1">
    <citation type="journal article" date="2023" name="Microbiol Resour">
        <title>Genome Sequences of Rhodoplanes serenus and Two Thermotolerant Strains, Rhodoplanes tepidamans and 'Rhodoplanes cryptolactis,' Further Refine the Genus.</title>
        <authorList>
            <person name="Rayyan A.A."/>
            <person name="Kyndt J.A."/>
        </authorList>
    </citation>
    <scope>NUCLEOTIDE SEQUENCE</scope>
    <source>
        <strain evidence="2">DSM 9987</strain>
    </source>
</reference>
<dbReference type="EMBL" id="JAQQLI010000076">
    <property type="protein sequence ID" value="MDC7789513.1"/>
    <property type="molecule type" value="Genomic_DNA"/>
</dbReference>
<keyword evidence="1" id="KW-0732">Signal</keyword>
<evidence type="ECO:0000256" key="1">
    <source>
        <dbReference type="SAM" id="SignalP"/>
    </source>
</evidence>
<dbReference type="Proteomes" id="UP001165652">
    <property type="component" value="Unassembled WGS sequence"/>
</dbReference>
<feature type="signal peptide" evidence="1">
    <location>
        <begin position="1"/>
        <end position="34"/>
    </location>
</feature>
<reference evidence="2" key="2">
    <citation type="submission" date="2023-02" db="EMBL/GenBank/DDBJ databases">
        <authorList>
            <person name="Rayyan A."/>
            <person name="Meyer T."/>
            <person name="Kyndt J.A."/>
        </authorList>
    </citation>
    <scope>NUCLEOTIDE SEQUENCE</scope>
    <source>
        <strain evidence="2">DSM 9987</strain>
    </source>
</reference>
<comment type="caution">
    <text evidence="2">The sequence shown here is derived from an EMBL/GenBank/DDBJ whole genome shotgun (WGS) entry which is preliminary data.</text>
</comment>
<feature type="chain" id="PRO_5046075899" evidence="1">
    <location>
        <begin position="35"/>
        <end position="126"/>
    </location>
</feature>
<sequence>MPRVLVAKVLINKRFAAALLGLAGLAAVAGPAAAQTAVSCAPYCDYRHYYGTWDYGWAQPATYCAPICGHDGTCVPAKRCVRAPGAIPSTATVTYYDPTIATPGYVAPRRAARSATVRVRPYRPRR</sequence>
<keyword evidence="3" id="KW-1185">Reference proteome</keyword>